<keyword evidence="2" id="KW-1185">Reference proteome</keyword>
<dbReference type="Gene3D" id="3.40.50.1820">
    <property type="entry name" value="alpha/beta hydrolase"/>
    <property type="match status" value="1"/>
</dbReference>
<dbReference type="PANTHER" id="PTHR48098:SF6">
    <property type="entry name" value="FERRI-BACILLIBACTIN ESTERASE BESA"/>
    <property type="match status" value="1"/>
</dbReference>
<dbReference type="AlphaFoldDB" id="A0A1I3Q346"/>
<dbReference type="SUPFAM" id="SSF53474">
    <property type="entry name" value="alpha/beta-Hydrolases"/>
    <property type="match status" value="1"/>
</dbReference>
<dbReference type="STRING" id="1576369.SAMN05421753_117109"/>
<dbReference type="Proteomes" id="UP000199518">
    <property type="component" value="Unassembled WGS sequence"/>
</dbReference>
<dbReference type="Pfam" id="PF00756">
    <property type="entry name" value="Esterase"/>
    <property type="match status" value="1"/>
</dbReference>
<name>A0A1I3Q346_9PLAN</name>
<dbReference type="RefSeq" id="WP_092054566.1">
    <property type="nucleotide sequence ID" value="NZ_FOQD01000017.1"/>
</dbReference>
<protein>
    <submittedName>
        <fullName evidence="1">Putative esterase</fullName>
    </submittedName>
</protein>
<accession>A0A1I3Q346</accession>
<proteinExistence type="predicted"/>
<dbReference type="PANTHER" id="PTHR48098">
    <property type="entry name" value="ENTEROCHELIN ESTERASE-RELATED"/>
    <property type="match status" value="1"/>
</dbReference>
<reference evidence="2" key="1">
    <citation type="submission" date="2016-10" db="EMBL/GenBank/DDBJ databases">
        <authorList>
            <person name="Varghese N."/>
            <person name="Submissions S."/>
        </authorList>
    </citation>
    <scope>NUCLEOTIDE SEQUENCE [LARGE SCALE GENOMIC DNA]</scope>
    <source>
        <strain evidence="2">DSM 26348</strain>
    </source>
</reference>
<sequence length="237" mass="26590">MLVEHAWPRPQPPSPCPIWLQLPPGGAAAVRRCWLVLDAEFYLNRMDAPAAIAEVQQQFAGDVAALFVSHFGQPERHRDYACNADFSRLLVQDLLPWLRSQCPALEEGGHTVIGLSLSGLAAAHLAMLYPKTFSSAICQSPSFWWESERFRRELPQLESPRPRFWVSVGKSELESRVSHPPSGLFQGTNQLESCRRTVQDLQRAGYAAELHEYDGGHETACWKLELPSALKWLSAES</sequence>
<dbReference type="OrthoDB" id="9803578at2"/>
<evidence type="ECO:0000313" key="2">
    <source>
        <dbReference type="Proteomes" id="UP000199518"/>
    </source>
</evidence>
<evidence type="ECO:0000313" key="1">
    <source>
        <dbReference type="EMBL" id="SFJ27576.1"/>
    </source>
</evidence>
<dbReference type="InterPro" id="IPR000801">
    <property type="entry name" value="Esterase-like"/>
</dbReference>
<dbReference type="EMBL" id="FOQD01000017">
    <property type="protein sequence ID" value="SFJ27576.1"/>
    <property type="molecule type" value="Genomic_DNA"/>
</dbReference>
<dbReference type="InterPro" id="IPR029058">
    <property type="entry name" value="AB_hydrolase_fold"/>
</dbReference>
<dbReference type="InterPro" id="IPR050583">
    <property type="entry name" value="Mycobacterial_A85_antigen"/>
</dbReference>
<organism evidence="1 2">
    <name type="scientific">Planctomicrobium piriforme</name>
    <dbReference type="NCBI Taxonomy" id="1576369"/>
    <lineage>
        <taxon>Bacteria</taxon>
        <taxon>Pseudomonadati</taxon>
        <taxon>Planctomycetota</taxon>
        <taxon>Planctomycetia</taxon>
        <taxon>Planctomycetales</taxon>
        <taxon>Planctomycetaceae</taxon>
        <taxon>Planctomicrobium</taxon>
    </lineage>
</organism>
<gene>
    <name evidence="1" type="ORF">SAMN05421753_117109</name>
</gene>